<keyword evidence="6" id="KW-1133">Transmembrane helix</keyword>
<proteinExistence type="inferred from homology"/>
<dbReference type="EMBL" id="MHKI01000016">
    <property type="protein sequence ID" value="OGY86744.1"/>
    <property type="molecule type" value="Genomic_DNA"/>
</dbReference>
<dbReference type="PANTHER" id="PTHR13887">
    <property type="entry name" value="GLUTATHIONE S-TRANSFERASE KAPPA"/>
    <property type="match status" value="1"/>
</dbReference>
<organism evidence="8 9">
    <name type="scientific">Candidatus Kerfeldbacteria bacterium RIFOXYB2_FULL_38_14</name>
    <dbReference type="NCBI Taxonomy" id="1798547"/>
    <lineage>
        <taxon>Bacteria</taxon>
        <taxon>Candidatus Kerfeldiibacteriota</taxon>
    </lineage>
</organism>
<keyword evidence="2" id="KW-0732">Signal</keyword>
<sequence>MKPYRAYLFFFLGLVCLSVAFFLLSAFLGFFNTSAILSQNNNSNTDTNQTTDYDPYVTVVPKEVLGGKPQVLATDPQRGAVDPKVTIVEFGDFECGDCAQLKEVIDKVTADYPDQVTQVWKDDPLPAQHPHAEDAAQAARCAQDQGAFWDYRDLLFARQTELGADLYRNLAQTLNLNQEQFSQCLQDRIHENLVVQGYFIAQTLEIVDTPAYYINNEEHSGVPTYEELKAKVETALAQNQN</sequence>
<evidence type="ECO:0000259" key="7">
    <source>
        <dbReference type="PROSITE" id="PS51352"/>
    </source>
</evidence>
<dbReference type="Proteomes" id="UP000176420">
    <property type="component" value="Unassembled WGS sequence"/>
</dbReference>
<dbReference type="AlphaFoldDB" id="A0A1G2BC63"/>
<dbReference type="InterPro" id="IPR013766">
    <property type="entry name" value="Thioredoxin_domain"/>
</dbReference>
<keyword evidence="6" id="KW-0812">Transmembrane</keyword>
<evidence type="ECO:0000256" key="5">
    <source>
        <dbReference type="ARBA" id="ARBA00023284"/>
    </source>
</evidence>
<keyword evidence="4" id="KW-1015">Disulfide bond</keyword>
<accession>A0A1G2BC63</accession>
<gene>
    <name evidence="8" type="ORF">A2319_00805</name>
</gene>
<dbReference type="PANTHER" id="PTHR13887:SF14">
    <property type="entry name" value="DISULFIDE BOND FORMATION PROTEIN D"/>
    <property type="match status" value="1"/>
</dbReference>
<protein>
    <recommendedName>
        <fullName evidence="7">Thioredoxin domain-containing protein</fullName>
    </recommendedName>
</protein>
<name>A0A1G2BC63_9BACT</name>
<evidence type="ECO:0000313" key="9">
    <source>
        <dbReference type="Proteomes" id="UP000176420"/>
    </source>
</evidence>
<dbReference type="Pfam" id="PF13462">
    <property type="entry name" value="Thioredoxin_4"/>
    <property type="match status" value="1"/>
</dbReference>
<keyword evidence="5" id="KW-0676">Redox-active center</keyword>
<dbReference type="InterPro" id="IPR036249">
    <property type="entry name" value="Thioredoxin-like_sf"/>
</dbReference>
<dbReference type="InterPro" id="IPR012336">
    <property type="entry name" value="Thioredoxin-like_fold"/>
</dbReference>
<evidence type="ECO:0000256" key="2">
    <source>
        <dbReference type="ARBA" id="ARBA00022729"/>
    </source>
</evidence>
<evidence type="ECO:0000256" key="6">
    <source>
        <dbReference type="SAM" id="Phobius"/>
    </source>
</evidence>
<feature type="transmembrane region" description="Helical" evidence="6">
    <location>
        <begin position="7"/>
        <end position="31"/>
    </location>
</feature>
<evidence type="ECO:0000256" key="3">
    <source>
        <dbReference type="ARBA" id="ARBA00023002"/>
    </source>
</evidence>
<evidence type="ECO:0000256" key="4">
    <source>
        <dbReference type="ARBA" id="ARBA00023157"/>
    </source>
</evidence>
<dbReference type="GO" id="GO:0016491">
    <property type="term" value="F:oxidoreductase activity"/>
    <property type="evidence" value="ECO:0007669"/>
    <property type="project" value="UniProtKB-KW"/>
</dbReference>
<evidence type="ECO:0000313" key="8">
    <source>
        <dbReference type="EMBL" id="OGY86744.1"/>
    </source>
</evidence>
<dbReference type="Gene3D" id="3.40.30.10">
    <property type="entry name" value="Glutaredoxin"/>
    <property type="match status" value="1"/>
</dbReference>
<comment type="caution">
    <text evidence="8">The sequence shown here is derived from an EMBL/GenBank/DDBJ whole genome shotgun (WGS) entry which is preliminary data.</text>
</comment>
<feature type="domain" description="Thioredoxin" evidence="7">
    <location>
        <begin position="48"/>
        <end position="237"/>
    </location>
</feature>
<dbReference type="PROSITE" id="PS51352">
    <property type="entry name" value="THIOREDOXIN_2"/>
    <property type="match status" value="1"/>
</dbReference>
<comment type="similarity">
    <text evidence="1">Belongs to the thioredoxin family. DsbA subfamily.</text>
</comment>
<reference evidence="8 9" key="1">
    <citation type="journal article" date="2016" name="Nat. Commun.">
        <title>Thousands of microbial genomes shed light on interconnected biogeochemical processes in an aquifer system.</title>
        <authorList>
            <person name="Anantharaman K."/>
            <person name="Brown C.T."/>
            <person name="Hug L.A."/>
            <person name="Sharon I."/>
            <person name="Castelle C.J."/>
            <person name="Probst A.J."/>
            <person name="Thomas B.C."/>
            <person name="Singh A."/>
            <person name="Wilkins M.J."/>
            <person name="Karaoz U."/>
            <person name="Brodie E.L."/>
            <person name="Williams K.H."/>
            <person name="Hubbard S.S."/>
            <person name="Banfield J.F."/>
        </authorList>
    </citation>
    <scope>NUCLEOTIDE SEQUENCE [LARGE SCALE GENOMIC DNA]</scope>
</reference>
<keyword evidence="3" id="KW-0560">Oxidoreductase</keyword>
<evidence type="ECO:0000256" key="1">
    <source>
        <dbReference type="ARBA" id="ARBA00005791"/>
    </source>
</evidence>
<dbReference type="SUPFAM" id="SSF52833">
    <property type="entry name" value="Thioredoxin-like"/>
    <property type="match status" value="1"/>
</dbReference>
<keyword evidence="6" id="KW-0472">Membrane</keyword>